<evidence type="ECO:0000313" key="10">
    <source>
        <dbReference type="Proteomes" id="UP000000580"/>
    </source>
</evidence>
<dbReference type="PRINTS" id="PR00359">
    <property type="entry name" value="BP450"/>
</dbReference>
<dbReference type="GO" id="GO:0008395">
    <property type="term" value="F:steroid hydroxylase activity"/>
    <property type="evidence" value="ECO:0007669"/>
    <property type="project" value="TreeGrafter"/>
</dbReference>
<dbReference type="GO" id="GO:0020037">
    <property type="term" value="F:heme binding"/>
    <property type="evidence" value="ECO:0007669"/>
    <property type="project" value="InterPro"/>
</dbReference>
<evidence type="ECO:0000256" key="4">
    <source>
        <dbReference type="ARBA" id="ARBA00022723"/>
    </source>
</evidence>
<dbReference type="Gene3D" id="1.10.630.10">
    <property type="entry name" value="Cytochrome P450"/>
    <property type="match status" value="1"/>
</dbReference>
<keyword evidence="6" id="KW-0408">Iron</keyword>
<dbReference type="GO" id="GO:0005506">
    <property type="term" value="F:iron ion binding"/>
    <property type="evidence" value="ECO:0007669"/>
    <property type="project" value="InterPro"/>
</dbReference>
<dbReference type="KEGG" id="mpa:MAP_0774c"/>
<dbReference type="Pfam" id="PF00067">
    <property type="entry name" value="p450"/>
    <property type="match status" value="1"/>
</dbReference>
<dbReference type="SUPFAM" id="SSF48264">
    <property type="entry name" value="Cytochrome P450"/>
    <property type="match status" value="1"/>
</dbReference>
<dbReference type="InterPro" id="IPR002397">
    <property type="entry name" value="Cyt_P450_B"/>
</dbReference>
<proteinExistence type="inferred from homology"/>
<evidence type="ECO:0000256" key="8">
    <source>
        <dbReference type="SAM" id="MobiDB-lite"/>
    </source>
</evidence>
<evidence type="ECO:0000313" key="9">
    <source>
        <dbReference type="EMBL" id="AAS03091.1"/>
    </source>
</evidence>
<keyword evidence="4" id="KW-0479">Metal-binding</keyword>
<dbReference type="PANTHER" id="PTHR46696">
    <property type="entry name" value="P450, PUTATIVE (EUROFUNG)-RELATED"/>
    <property type="match status" value="1"/>
</dbReference>
<comment type="cofactor">
    <cofactor evidence="1">
        <name>heme</name>
        <dbReference type="ChEBI" id="CHEBI:30413"/>
    </cofactor>
</comment>
<dbReference type="PRINTS" id="PR00385">
    <property type="entry name" value="P450"/>
</dbReference>
<keyword evidence="5" id="KW-0560">Oxidoreductase</keyword>
<sequence length="462" mass="51470">MLSTFSISQSGGGTACRRTPPVKPSPGGRTPMSNFDSIDFFTDPSLVPDPHPYFDYLRSQNPVLRLPHYGVVAITGYEEATEVYKDPETFSNIVALGGPFPPLPVTPEGDDISAQIDAHRSSFPMFEHMVTMDPPEHTKARSVLAKLLTPSRLKQNEEFMWRLADRQLDEFLHNGECEFIAEYSKPFATLVIADLLGVPEEDHTQFRTVLGADRPGARVGALDHETVGINPLEWLDDKFCNYIEERRREPRADVLTFLAEAKYPDGSTPPVIEVVRSATFLFAAGQETTAKLLSAALQVLGDRPDIQQQLREDRSLIPAFIEESLRMESPVKSDSRLARRATTIGGVDIPAGTVVMILPGAANRDPRRFENPHEFDLRRKNVREHMAFARGVHSCPGGPLARVEGRVSIERILDRMPHIEINETHHGPAGDRRYTYEPTYILRGLSELHLTFTTADAVAPVG</sequence>
<evidence type="ECO:0000256" key="2">
    <source>
        <dbReference type="ARBA" id="ARBA00010617"/>
    </source>
</evidence>
<keyword evidence="10" id="KW-1185">Reference proteome</keyword>
<dbReference type="eggNOG" id="COG2124">
    <property type="taxonomic scope" value="Bacteria"/>
</dbReference>
<accession>Q742R1</accession>
<dbReference type="PANTHER" id="PTHR46696:SF4">
    <property type="entry name" value="BIOTIN BIOSYNTHESIS CYTOCHROME P450"/>
    <property type="match status" value="1"/>
</dbReference>
<name>Q742R1_MYCPA</name>
<evidence type="ECO:0000256" key="7">
    <source>
        <dbReference type="ARBA" id="ARBA00023033"/>
    </source>
</evidence>
<feature type="region of interest" description="Disordered" evidence="8">
    <location>
        <begin position="1"/>
        <end position="33"/>
    </location>
</feature>
<keyword evidence="3" id="KW-0349">Heme</keyword>
<evidence type="ECO:0008006" key="11">
    <source>
        <dbReference type="Google" id="ProtNLM"/>
    </source>
</evidence>
<dbReference type="GO" id="GO:0036199">
    <property type="term" value="F:cholest-4-en-3-one 26-monooxygenase activity"/>
    <property type="evidence" value="ECO:0007669"/>
    <property type="project" value="TreeGrafter"/>
</dbReference>
<dbReference type="GO" id="GO:0006707">
    <property type="term" value="P:cholesterol catabolic process"/>
    <property type="evidence" value="ECO:0007669"/>
    <property type="project" value="TreeGrafter"/>
</dbReference>
<evidence type="ECO:0000256" key="6">
    <source>
        <dbReference type="ARBA" id="ARBA00023004"/>
    </source>
</evidence>
<protein>
    <recommendedName>
        <fullName evidence="11">Cytochrome P450</fullName>
    </recommendedName>
</protein>
<dbReference type="AlphaFoldDB" id="Q742R1"/>
<gene>
    <name evidence="9" type="ordered locus">MAP_0774c</name>
</gene>
<evidence type="ECO:0000256" key="1">
    <source>
        <dbReference type="ARBA" id="ARBA00001971"/>
    </source>
</evidence>
<reference evidence="9 10" key="1">
    <citation type="journal article" date="2005" name="Proc. Natl. Acad. Sci. U.S.A.">
        <title>The complete genome sequence of Mycobacterium avium subspecies paratuberculosis.</title>
        <authorList>
            <person name="Li L."/>
            <person name="Bannantine J.P."/>
            <person name="Zhang Q."/>
            <person name="Amonsin A."/>
            <person name="May B.J."/>
            <person name="Alt D."/>
            <person name="Banerji N."/>
            <person name="Kanjilal S."/>
            <person name="Kapur V."/>
        </authorList>
    </citation>
    <scope>NUCLEOTIDE SEQUENCE [LARGE SCALE GENOMIC DNA]</scope>
    <source>
        <strain evidence="10">ATCC BAA-968 / K-10</strain>
    </source>
</reference>
<evidence type="ECO:0000256" key="5">
    <source>
        <dbReference type="ARBA" id="ARBA00023002"/>
    </source>
</evidence>
<dbReference type="EMBL" id="AE016958">
    <property type="protein sequence ID" value="AAS03091.1"/>
    <property type="molecule type" value="Genomic_DNA"/>
</dbReference>
<dbReference type="InterPro" id="IPR036396">
    <property type="entry name" value="Cyt_P450_sf"/>
</dbReference>
<keyword evidence="7" id="KW-0503">Monooxygenase</keyword>
<dbReference type="HOGENOM" id="CLU_033716_0_2_11"/>
<organism evidence="9 10">
    <name type="scientific">Mycolicibacterium paratuberculosis (strain ATCC BAA-968 / K-10)</name>
    <name type="common">Mycobacterium paratuberculosis</name>
    <dbReference type="NCBI Taxonomy" id="262316"/>
    <lineage>
        <taxon>Bacteria</taxon>
        <taxon>Bacillati</taxon>
        <taxon>Actinomycetota</taxon>
        <taxon>Actinomycetes</taxon>
        <taxon>Mycobacteriales</taxon>
        <taxon>Mycobacteriaceae</taxon>
        <taxon>Mycobacterium</taxon>
        <taxon>Mycobacterium avium complex (MAC)</taxon>
    </lineage>
</organism>
<dbReference type="InterPro" id="IPR001128">
    <property type="entry name" value="Cyt_P450"/>
</dbReference>
<dbReference type="Proteomes" id="UP000000580">
    <property type="component" value="Chromosome"/>
</dbReference>
<comment type="similarity">
    <text evidence="2">Belongs to the cytochrome P450 family.</text>
</comment>
<evidence type="ECO:0000256" key="3">
    <source>
        <dbReference type="ARBA" id="ARBA00022617"/>
    </source>
</evidence>
<dbReference type="STRING" id="262316.MAP_0774c"/>